<evidence type="ECO:0000256" key="4">
    <source>
        <dbReference type="SAM" id="Phobius"/>
    </source>
</evidence>
<name>A0A822CL01_9BILA</name>
<gene>
    <name evidence="5" type="ORF">QYT958_LOCUS41757</name>
</gene>
<dbReference type="Gene3D" id="1.20.1560.10">
    <property type="entry name" value="ABC transporter type 1, transmembrane domain"/>
    <property type="match status" value="1"/>
</dbReference>
<reference evidence="5" key="1">
    <citation type="submission" date="2021-02" db="EMBL/GenBank/DDBJ databases">
        <authorList>
            <person name="Nowell W R."/>
        </authorList>
    </citation>
    <scope>NUCLEOTIDE SEQUENCE</scope>
</reference>
<comment type="caution">
    <text evidence="5">The sequence shown here is derived from an EMBL/GenBank/DDBJ whole genome shotgun (WGS) entry which is preliminary data.</text>
</comment>
<keyword evidence="1 4" id="KW-0812">Transmembrane</keyword>
<evidence type="ECO:0000313" key="6">
    <source>
        <dbReference type="Proteomes" id="UP000663848"/>
    </source>
</evidence>
<dbReference type="EMBL" id="CAJOBR010049032">
    <property type="protein sequence ID" value="CAF5046237.1"/>
    <property type="molecule type" value="Genomic_DNA"/>
</dbReference>
<keyword evidence="3 4" id="KW-0472">Membrane</keyword>
<protein>
    <submittedName>
        <fullName evidence="5">Uncharacterized protein</fullName>
    </submittedName>
</protein>
<proteinExistence type="predicted"/>
<organism evidence="5 6">
    <name type="scientific">Rotaria socialis</name>
    <dbReference type="NCBI Taxonomy" id="392032"/>
    <lineage>
        <taxon>Eukaryota</taxon>
        <taxon>Metazoa</taxon>
        <taxon>Spiralia</taxon>
        <taxon>Gnathifera</taxon>
        <taxon>Rotifera</taxon>
        <taxon>Eurotatoria</taxon>
        <taxon>Bdelloidea</taxon>
        <taxon>Philodinida</taxon>
        <taxon>Philodinidae</taxon>
        <taxon>Rotaria</taxon>
    </lineage>
</organism>
<feature type="non-terminal residue" evidence="5">
    <location>
        <position position="1"/>
    </location>
</feature>
<evidence type="ECO:0000313" key="5">
    <source>
        <dbReference type="EMBL" id="CAF5046237.1"/>
    </source>
</evidence>
<accession>A0A822CL01</accession>
<dbReference type="Proteomes" id="UP000663848">
    <property type="component" value="Unassembled WGS sequence"/>
</dbReference>
<evidence type="ECO:0000256" key="2">
    <source>
        <dbReference type="ARBA" id="ARBA00022989"/>
    </source>
</evidence>
<feature type="transmembrane region" description="Helical" evidence="4">
    <location>
        <begin position="15"/>
        <end position="39"/>
    </location>
</feature>
<dbReference type="GO" id="GO:0016020">
    <property type="term" value="C:membrane"/>
    <property type="evidence" value="ECO:0007669"/>
    <property type="project" value="InterPro"/>
</dbReference>
<evidence type="ECO:0000256" key="1">
    <source>
        <dbReference type="ARBA" id="ARBA00022692"/>
    </source>
</evidence>
<dbReference type="GO" id="GO:0005524">
    <property type="term" value="F:ATP binding"/>
    <property type="evidence" value="ECO:0007669"/>
    <property type="project" value="InterPro"/>
</dbReference>
<sequence>MPFLFKILRLNSPEWLYLVIGGFASLVFGAVMPSFALVFSEVFGALAETDLQKQEDEI</sequence>
<evidence type="ECO:0000256" key="3">
    <source>
        <dbReference type="ARBA" id="ARBA00023136"/>
    </source>
</evidence>
<dbReference type="InterPro" id="IPR036640">
    <property type="entry name" value="ABC1_TM_sf"/>
</dbReference>
<dbReference type="AlphaFoldDB" id="A0A822CL01"/>
<keyword evidence="2 4" id="KW-1133">Transmembrane helix</keyword>